<keyword evidence="4" id="KW-0808">Transferase</keyword>
<evidence type="ECO:0000256" key="5">
    <source>
        <dbReference type="ARBA" id="ARBA00022692"/>
    </source>
</evidence>
<evidence type="ECO:0000256" key="6">
    <source>
        <dbReference type="ARBA" id="ARBA00022989"/>
    </source>
</evidence>
<feature type="transmembrane region" description="Helical" evidence="8">
    <location>
        <begin position="393"/>
        <end position="413"/>
    </location>
</feature>
<evidence type="ECO:0000256" key="4">
    <source>
        <dbReference type="ARBA" id="ARBA00022679"/>
    </source>
</evidence>
<organism evidence="9 10">
    <name type="scientific">Pricia antarctica</name>
    <dbReference type="NCBI Taxonomy" id="641691"/>
    <lineage>
        <taxon>Bacteria</taxon>
        <taxon>Pseudomonadati</taxon>
        <taxon>Bacteroidota</taxon>
        <taxon>Flavobacteriia</taxon>
        <taxon>Flavobacteriales</taxon>
        <taxon>Flavobacteriaceae</taxon>
        <taxon>Pricia</taxon>
    </lineage>
</organism>
<evidence type="ECO:0000313" key="10">
    <source>
        <dbReference type="Proteomes" id="UP000199109"/>
    </source>
</evidence>
<feature type="transmembrane region" description="Helical" evidence="8">
    <location>
        <begin position="157"/>
        <end position="188"/>
    </location>
</feature>
<reference evidence="9 10" key="1">
    <citation type="submission" date="2016-10" db="EMBL/GenBank/DDBJ databases">
        <authorList>
            <person name="de Groot N.N."/>
        </authorList>
    </citation>
    <scope>NUCLEOTIDE SEQUENCE [LARGE SCALE GENOMIC DNA]</scope>
    <source>
        <strain evidence="9 10">DSM 23421</strain>
    </source>
</reference>
<keyword evidence="5 8" id="KW-0812">Transmembrane</keyword>
<evidence type="ECO:0000256" key="1">
    <source>
        <dbReference type="ARBA" id="ARBA00004651"/>
    </source>
</evidence>
<dbReference type="AlphaFoldDB" id="A0A1G6YR34"/>
<gene>
    <name evidence="9" type="ORF">SAMN05421636_102344</name>
</gene>
<evidence type="ECO:0000256" key="2">
    <source>
        <dbReference type="ARBA" id="ARBA00022475"/>
    </source>
</evidence>
<dbReference type="EMBL" id="FNAO01000002">
    <property type="protein sequence ID" value="SDD92762.1"/>
    <property type="molecule type" value="Genomic_DNA"/>
</dbReference>
<feature type="transmembrane region" description="Helical" evidence="8">
    <location>
        <begin position="103"/>
        <end position="122"/>
    </location>
</feature>
<comment type="subcellular location">
    <subcellularLocation>
        <location evidence="1">Cell membrane</location>
        <topology evidence="1">Multi-pass membrane protein</topology>
    </subcellularLocation>
</comment>
<keyword evidence="6 8" id="KW-1133">Transmembrane helix</keyword>
<dbReference type="GO" id="GO:0009103">
    <property type="term" value="P:lipopolysaccharide biosynthetic process"/>
    <property type="evidence" value="ECO:0007669"/>
    <property type="project" value="UniProtKB-ARBA"/>
</dbReference>
<keyword evidence="10" id="KW-1185">Reference proteome</keyword>
<dbReference type="PANTHER" id="PTHR33908:SF11">
    <property type="entry name" value="MEMBRANE PROTEIN"/>
    <property type="match status" value="1"/>
</dbReference>
<keyword evidence="3" id="KW-0328">Glycosyltransferase</keyword>
<accession>A0A1G6YR34</accession>
<dbReference type="GO" id="GO:0016763">
    <property type="term" value="F:pentosyltransferase activity"/>
    <property type="evidence" value="ECO:0007669"/>
    <property type="project" value="TreeGrafter"/>
</dbReference>
<evidence type="ECO:0008006" key="11">
    <source>
        <dbReference type="Google" id="ProtNLM"/>
    </source>
</evidence>
<feature type="transmembrane region" description="Helical" evidence="8">
    <location>
        <begin position="341"/>
        <end position="361"/>
    </location>
</feature>
<evidence type="ECO:0000313" key="9">
    <source>
        <dbReference type="EMBL" id="SDD92762.1"/>
    </source>
</evidence>
<dbReference type="STRING" id="641691.SAMN05421636_102344"/>
<name>A0A1G6YR34_9FLAO</name>
<dbReference type="InterPro" id="IPR050297">
    <property type="entry name" value="LipidA_mod_glycosyltrf_83"/>
</dbReference>
<evidence type="ECO:0000256" key="3">
    <source>
        <dbReference type="ARBA" id="ARBA00022676"/>
    </source>
</evidence>
<protein>
    <recommendedName>
        <fullName evidence="11">Dolichyl-phosphate-mannose-protein mannosyltransferase</fullName>
    </recommendedName>
</protein>
<sequence>MKNRSLILLPLLALYWMLIVLYDSSLKGDEFRYLRYANNLIQGFYTDPNNPDLSNGPGYPLILLPFVALKIPLLVPKLLNGIFIFIGVFYFHKTLQFYTKQKYALIFACIIGLYPPFLRWMIYLYSESFSFMLMSVFIFHFCYLFQRNKQKWKSCILASFFLGFLVLTKVIFFHVVVLSAVLLFILFLSKIRKSATWASLVLIGAFVFILPYIAYAYSVTGKLFYLGTRGGEILYHRSTPFENESGNWFSSNSILGQEIENDHSEDVYQNLSNLRTNHREFYLQLESLSNMERDSAFKAKAFQNMKEYPLKYCKNTLANVGRFIFNYPISYRSQNLNAYGYIIPNMFIVVLFIVILYPALLSIKKIPFELKAILVFAIIYGFGMILLGGKGRYFTMMVPALALFLAYGYTNILKITLVKR</sequence>
<proteinExistence type="predicted"/>
<feature type="transmembrane region" description="Helical" evidence="8">
    <location>
        <begin position="128"/>
        <end position="145"/>
    </location>
</feature>
<feature type="transmembrane region" description="Helical" evidence="8">
    <location>
        <begin position="368"/>
        <end position="387"/>
    </location>
</feature>
<dbReference type="OrthoDB" id="1441547at2"/>
<feature type="transmembrane region" description="Helical" evidence="8">
    <location>
        <begin position="62"/>
        <end position="91"/>
    </location>
</feature>
<dbReference type="RefSeq" id="WP_091866224.1">
    <property type="nucleotide sequence ID" value="NZ_FNAO01000002.1"/>
</dbReference>
<dbReference type="PANTHER" id="PTHR33908">
    <property type="entry name" value="MANNOSYLTRANSFERASE YKCB-RELATED"/>
    <property type="match status" value="1"/>
</dbReference>
<dbReference type="GO" id="GO:0005886">
    <property type="term" value="C:plasma membrane"/>
    <property type="evidence" value="ECO:0007669"/>
    <property type="project" value="UniProtKB-SubCell"/>
</dbReference>
<evidence type="ECO:0000256" key="8">
    <source>
        <dbReference type="SAM" id="Phobius"/>
    </source>
</evidence>
<keyword evidence="7 8" id="KW-0472">Membrane</keyword>
<feature type="transmembrane region" description="Helical" evidence="8">
    <location>
        <begin position="194"/>
        <end position="215"/>
    </location>
</feature>
<dbReference type="Proteomes" id="UP000199109">
    <property type="component" value="Unassembled WGS sequence"/>
</dbReference>
<evidence type="ECO:0000256" key="7">
    <source>
        <dbReference type="ARBA" id="ARBA00023136"/>
    </source>
</evidence>
<keyword evidence="2" id="KW-1003">Cell membrane</keyword>